<accession>A0A1T1DM31</accession>
<dbReference type="AntiFam" id="ANF00001">
    <property type="entry name" value="Shadow ORF"/>
</dbReference>
<name>A0A1T1DM31_9LEPT</name>
<protein>
    <submittedName>
        <fullName evidence="1">Uncharacterized protein</fullName>
    </submittedName>
</protein>
<proteinExistence type="predicted"/>
<evidence type="ECO:0000313" key="2">
    <source>
        <dbReference type="Proteomes" id="UP000191008"/>
    </source>
</evidence>
<dbReference type="AlphaFoldDB" id="A0A1T1DM31"/>
<sequence>MNCFPWGAIQVEKFGRFLSIRKTYFLQVINLILVGTLEKCAFCLSSILILKSCVVGHDRELHLSLKNSEGNWSRKCGPATPKSFNAEFTGLMCKNDWIGSLLYSSG</sequence>
<evidence type="ECO:0000313" key="1">
    <source>
        <dbReference type="EMBL" id="OOV41633.1"/>
    </source>
</evidence>
<dbReference type="EMBL" id="MVIT01000069">
    <property type="protein sequence ID" value="OOV41633.1"/>
    <property type="molecule type" value="Genomic_DNA"/>
</dbReference>
<dbReference type="Proteomes" id="UP000191008">
    <property type="component" value="Unassembled WGS sequence"/>
</dbReference>
<comment type="caution">
    <text evidence="1">The sequence shown here is derived from an EMBL/GenBank/DDBJ whole genome shotgun (WGS) entry which is preliminary data.</text>
</comment>
<organism evidence="1 2">
    <name type="scientific">Leptospira kirschneri serovar Pomona</name>
    <dbReference type="NCBI Taxonomy" id="561005"/>
    <lineage>
        <taxon>Bacteria</taxon>
        <taxon>Pseudomonadati</taxon>
        <taxon>Spirochaetota</taxon>
        <taxon>Spirochaetia</taxon>
        <taxon>Leptospirales</taxon>
        <taxon>Leptospiraceae</taxon>
        <taxon>Leptospira</taxon>
    </lineage>
</organism>
<gene>
    <name evidence="1" type="ORF">B1J93_12415</name>
</gene>
<reference evidence="1 2" key="1">
    <citation type="submission" date="2017-02" db="EMBL/GenBank/DDBJ databases">
        <title>Comparative genomic analysis of Brazilian Leptospira kirschneri strains of different serogroups.</title>
        <authorList>
            <person name="Moreno L.Z."/>
            <person name="Miraglia F."/>
            <person name="Kremer F.S."/>
            <person name="Eslabao M.R."/>
            <person name="Lilenbaum W."/>
            <person name="Dellagostin O.A."/>
            <person name="Moreno A.M."/>
        </authorList>
    </citation>
    <scope>NUCLEOTIDE SEQUENCE [LARGE SCALE GENOMIC DNA]</scope>
    <source>
        <strain evidence="1 2">M110/06</strain>
    </source>
</reference>